<dbReference type="Pfam" id="PF00994">
    <property type="entry name" value="MoCF_biosynth"/>
    <property type="match status" value="1"/>
</dbReference>
<dbReference type="InterPro" id="IPR024370">
    <property type="entry name" value="PBP_domain"/>
</dbReference>
<dbReference type="Gene3D" id="3.40.980.10">
    <property type="entry name" value="MoaB/Mog-like domain"/>
    <property type="match status" value="1"/>
</dbReference>
<dbReference type="Pfam" id="PF03454">
    <property type="entry name" value="MoeA_C"/>
    <property type="match status" value="1"/>
</dbReference>
<evidence type="ECO:0000259" key="7">
    <source>
        <dbReference type="SMART" id="SM00852"/>
    </source>
</evidence>
<evidence type="ECO:0000256" key="1">
    <source>
        <dbReference type="ARBA" id="ARBA00002901"/>
    </source>
</evidence>
<evidence type="ECO:0000256" key="3">
    <source>
        <dbReference type="ARBA" id="ARBA00010763"/>
    </source>
</evidence>
<comment type="cofactor">
    <cofactor evidence="6">
        <name>Mg(2+)</name>
        <dbReference type="ChEBI" id="CHEBI:18420"/>
    </cofactor>
</comment>
<keyword evidence="9" id="KW-1185">Reference proteome</keyword>
<dbReference type="Pfam" id="PF12727">
    <property type="entry name" value="PBP_like"/>
    <property type="match status" value="1"/>
</dbReference>
<dbReference type="Pfam" id="PF03453">
    <property type="entry name" value="MoeA_N"/>
    <property type="match status" value="1"/>
</dbReference>
<evidence type="ECO:0000256" key="4">
    <source>
        <dbReference type="ARBA" id="ARBA00023150"/>
    </source>
</evidence>
<evidence type="ECO:0000256" key="2">
    <source>
        <dbReference type="ARBA" id="ARBA00005046"/>
    </source>
</evidence>
<dbReference type="Gene3D" id="3.40.190.10">
    <property type="entry name" value="Periplasmic binding protein-like II"/>
    <property type="match status" value="1"/>
</dbReference>
<dbReference type="NCBIfam" id="NF011068">
    <property type="entry name" value="PRK14498.1"/>
    <property type="match status" value="1"/>
</dbReference>
<evidence type="ECO:0000313" key="9">
    <source>
        <dbReference type="Proteomes" id="UP001058120"/>
    </source>
</evidence>
<dbReference type="Gene3D" id="2.170.190.11">
    <property type="entry name" value="Molybdopterin biosynthesis moea protein, domain 3"/>
    <property type="match status" value="1"/>
</dbReference>
<dbReference type="SUPFAM" id="SSF63867">
    <property type="entry name" value="MoeA C-terminal domain-like"/>
    <property type="match status" value="1"/>
</dbReference>
<dbReference type="InterPro" id="IPR036135">
    <property type="entry name" value="MoeA_linker/N_sf"/>
</dbReference>
<keyword evidence="6" id="KW-0808">Transferase</keyword>
<comment type="function">
    <text evidence="1 6">Catalyzes the insertion of molybdate into adenylated molybdopterin with the concomitant release of AMP.</text>
</comment>
<comment type="similarity">
    <text evidence="3 6">Belongs to the MoeA family.</text>
</comment>
<dbReference type="RefSeq" id="WP_334315568.1">
    <property type="nucleotide sequence ID" value="NZ_CP065938.1"/>
</dbReference>
<keyword evidence="6" id="KW-0460">Magnesium</keyword>
<dbReference type="SUPFAM" id="SSF53218">
    <property type="entry name" value="Molybdenum cofactor biosynthesis proteins"/>
    <property type="match status" value="1"/>
</dbReference>
<dbReference type="InterPro" id="IPR005111">
    <property type="entry name" value="MoeA_C_domain_IV"/>
</dbReference>
<keyword evidence="6" id="KW-0500">Molybdenum</keyword>
<dbReference type="SMART" id="SM00852">
    <property type="entry name" value="MoCF_biosynth"/>
    <property type="match status" value="1"/>
</dbReference>
<dbReference type="EC" id="2.10.1.1" evidence="6"/>
<dbReference type="PANTHER" id="PTHR10192">
    <property type="entry name" value="MOLYBDOPTERIN BIOSYNTHESIS PROTEIN"/>
    <property type="match status" value="1"/>
</dbReference>
<dbReference type="InterPro" id="IPR001453">
    <property type="entry name" value="MoaB/Mog_dom"/>
</dbReference>
<feature type="domain" description="MoaB/Mog" evidence="7">
    <location>
        <begin position="176"/>
        <end position="313"/>
    </location>
</feature>
<dbReference type="SUPFAM" id="SSF53850">
    <property type="entry name" value="Periplasmic binding protein-like II"/>
    <property type="match status" value="1"/>
</dbReference>
<dbReference type="InterPro" id="IPR005110">
    <property type="entry name" value="MoeA_linker/N"/>
</dbReference>
<gene>
    <name evidence="8" type="ORF">JBF11_01205</name>
</gene>
<reference evidence="8" key="1">
    <citation type="submission" date="2020-12" db="EMBL/GenBank/DDBJ databases">
        <title>Taurinivorans muris gen. nov., sp. nov., fundamental and realized metabolic niche of a ubiquitous sulfidogenic bacterium in the murine intestine.</title>
        <authorList>
            <person name="Ye H."/>
            <person name="Hanson B.T."/>
            <person name="Loy A."/>
        </authorList>
    </citation>
    <scope>NUCLEOTIDE SEQUENCE</scope>
    <source>
        <strain evidence="8">LT0009</strain>
    </source>
</reference>
<protein>
    <recommendedName>
        <fullName evidence="6">Molybdopterin molybdenumtransferase</fullName>
        <ecNumber evidence="6">2.10.1.1</ecNumber>
    </recommendedName>
</protein>
<dbReference type="SUPFAM" id="SSF63882">
    <property type="entry name" value="MoeA N-terminal region -like"/>
    <property type="match status" value="1"/>
</dbReference>
<dbReference type="InterPro" id="IPR036688">
    <property type="entry name" value="MoeA_C_domain_IV_sf"/>
</dbReference>
<dbReference type="Gene3D" id="2.40.340.10">
    <property type="entry name" value="MoeA, C-terminal, domain IV"/>
    <property type="match status" value="1"/>
</dbReference>
<evidence type="ECO:0000256" key="6">
    <source>
        <dbReference type="RuleBase" id="RU365090"/>
    </source>
</evidence>
<name>A0ABY5Y1D0_9BACT</name>
<sequence length="637" mass="69725">MKKRNLYLNVIPVEEALDSYLSVVKKRVPLKTEIIPVVQALGRVTVSAVYAKYNSPLYNSAAMDGVAVVSQKTKDACELKPLVLQKEDFLVVDTGDPVHEPFDAVIMAEDLIETDDGGLQITEPAMSWQHIRPVGEDIVAHELILTSNHKIRPMDVGVLLSGGITEIEVYKQVNVAIFATGTEIIEPDQNIADGVIIESNSRMFEGLVAEQGAKPFRLGILQDDYALIRDNVREACEKFDVVIVNAGSSAGTEDFTVHVLRELGEVFVHGVAIKPGKPVILAMVGDKPVVGLPGYPVSAYVCYQNFVRPLLNHLQNFAEENRETVRAFLSKRLVSSLKHKEYVRVKVGKVDDKIIATPLARGAGAAMSLVRADGFCIIEQNQEGLDAGDSVTVELCRSLKEIENTVVSIGSHDLMLDILADMLPNKYKNMYLSSSHVGSLAGLMALKRGEAHMAPIHLLDEESGIYNIPMIKKLFTGGCRQMALIKGVKRVQGFIVPKGNPENISAMSDVARCRYINRQSGAGTRVLFDYLLRKNGISCEQVNGYDKEAATHMAVAALVQSGAVDCGMGIESAARAMNLDFVPVGFEEYDFAIERNNLDLPHVKAFIDVLKSEDFKQKVMRLGGYEFSACGEIVSVS</sequence>
<evidence type="ECO:0000313" key="8">
    <source>
        <dbReference type="EMBL" id="UWX05973.1"/>
    </source>
</evidence>
<keyword evidence="6" id="KW-0479">Metal-binding</keyword>
<dbReference type="PROSITE" id="PS01079">
    <property type="entry name" value="MOCF_BIOSYNTHESIS_2"/>
    <property type="match status" value="1"/>
</dbReference>
<dbReference type="Proteomes" id="UP001058120">
    <property type="component" value="Chromosome"/>
</dbReference>
<dbReference type="PANTHER" id="PTHR10192:SF16">
    <property type="entry name" value="MOLYBDOPTERIN MOLYBDENUMTRANSFERASE"/>
    <property type="match status" value="1"/>
</dbReference>
<organism evidence="8 9">
    <name type="scientific">Taurinivorans muris</name>
    <dbReference type="NCBI Taxonomy" id="2787751"/>
    <lineage>
        <taxon>Bacteria</taxon>
        <taxon>Pseudomonadati</taxon>
        <taxon>Thermodesulfobacteriota</taxon>
        <taxon>Desulfovibrionia</taxon>
        <taxon>Desulfovibrionales</taxon>
        <taxon>Desulfovibrionaceae</taxon>
        <taxon>Taurinivorans</taxon>
    </lineage>
</organism>
<evidence type="ECO:0000256" key="5">
    <source>
        <dbReference type="ARBA" id="ARBA00047317"/>
    </source>
</evidence>
<proteinExistence type="inferred from homology"/>
<accession>A0ABY5Y1D0</accession>
<dbReference type="NCBIfam" id="TIGR00177">
    <property type="entry name" value="molyb_syn"/>
    <property type="match status" value="1"/>
</dbReference>
<keyword evidence="4 6" id="KW-0501">Molybdenum cofactor biosynthesis</keyword>
<comment type="catalytic activity">
    <reaction evidence="5">
        <text>adenylyl-molybdopterin + molybdate = Mo-molybdopterin + AMP + H(+)</text>
        <dbReference type="Rhea" id="RHEA:35047"/>
        <dbReference type="ChEBI" id="CHEBI:15378"/>
        <dbReference type="ChEBI" id="CHEBI:36264"/>
        <dbReference type="ChEBI" id="CHEBI:62727"/>
        <dbReference type="ChEBI" id="CHEBI:71302"/>
        <dbReference type="ChEBI" id="CHEBI:456215"/>
        <dbReference type="EC" id="2.10.1.1"/>
    </reaction>
</comment>
<comment type="pathway">
    <text evidence="2 6">Cofactor biosynthesis; molybdopterin biosynthesis.</text>
</comment>
<dbReference type="Gene3D" id="3.90.105.10">
    <property type="entry name" value="Molybdopterin biosynthesis moea protein, domain 2"/>
    <property type="match status" value="1"/>
</dbReference>
<dbReference type="InterPro" id="IPR008284">
    <property type="entry name" value="MoCF_biosynth_CS"/>
</dbReference>
<dbReference type="InterPro" id="IPR036425">
    <property type="entry name" value="MoaB/Mog-like_dom_sf"/>
</dbReference>
<dbReference type="EMBL" id="CP065938">
    <property type="protein sequence ID" value="UWX05973.1"/>
    <property type="molecule type" value="Genomic_DNA"/>
</dbReference>
<dbReference type="InterPro" id="IPR038987">
    <property type="entry name" value="MoeA-like"/>
</dbReference>
<dbReference type="CDD" id="cd00887">
    <property type="entry name" value="MoeA"/>
    <property type="match status" value="1"/>
</dbReference>